<evidence type="ECO:0000256" key="1">
    <source>
        <dbReference type="SAM" id="Phobius"/>
    </source>
</evidence>
<organism evidence="2 3">
    <name type="scientific">Streptococcus oralis</name>
    <dbReference type="NCBI Taxonomy" id="1303"/>
    <lineage>
        <taxon>Bacteria</taxon>
        <taxon>Bacillati</taxon>
        <taxon>Bacillota</taxon>
        <taxon>Bacilli</taxon>
        <taxon>Lactobacillales</taxon>
        <taxon>Streptococcaceae</taxon>
        <taxon>Streptococcus</taxon>
    </lineage>
</organism>
<keyword evidence="1" id="KW-0812">Transmembrane</keyword>
<dbReference type="EMBL" id="RJPI01000001">
    <property type="protein sequence ID" value="RSJ66069.1"/>
    <property type="molecule type" value="Genomic_DNA"/>
</dbReference>
<proteinExistence type="predicted"/>
<feature type="transmembrane region" description="Helical" evidence="1">
    <location>
        <begin position="76"/>
        <end position="93"/>
    </location>
</feature>
<dbReference type="Proteomes" id="UP000280648">
    <property type="component" value="Unassembled WGS sequence"/>
</dbReference>
<keyword evidence="1" id="KW-0472">Membrane</keyword>
<sequence>MYLTQSDPVSHEDVLMNTKKDLLALFIASQKSQEDLNYQFAIRIPSILESVYMILRKKWVPSEKILDTTSTKKQKAIRRALFLSISIILILILRPPNKYLLLISLFEKACPVLRVLFEWIVNRLGRLLSSIKTKKRLRKNKRNRK</sequence>
<gene>
    <name evidence="2" type="ORF">D8803_00555</name>
</gene>
<comment type="caution">
    <text evidence="2">The sequence shown here is derived from an EMBL/GenBank/DDBJ whole genome shotgun (WGS) entry which is preliminary data.</text>
</comment>
<name>A0A3R9KUR3_STROR</name>
<protein>
    <submittedName>
        <fullName evidence="2">Uncharacterized protein</fullName>
    </submittedName>
</protein>
<accession>A0A3R9KUR3</accession>
<evidence type="ECO:0000313" key="2">
    <source>
        <dbReference type="EMBL" id="RSJ66069.1"/>
    </source>
</evidence>
<dbReference type="RefSeq" id="WP_131199946.1">
    <property type="nucleotide sequence ID" value="NZ_RJPI01000001.1"/>
</dbReference>
<dbReference type="AlphaFoldDB" id="A0A3R9KUR3"/>
<reference evidence="2 3" key="1">
    <citation type="submission" date="2018-11" db="EMBL/GenBank/DDBJ databases">
        <title>Species Designations Belie Phenotypic and Genotypic Heterogeneity in Oral Streptococci.</title>
        <authorList>
            <person name="Velsko I."/>
        </authorList>
    </citation>
    <scope>NUCLEOTIDE SEQUENCE [LARGE SCALE GENOMIC DNA]</scope>
    <source>
        <strain evidence="2 3">BCC26</strain>
    </source>
</reference>
<keyword evidence="1" id="KW-1133">Transmembrane helix</keyword>
<evidence type="ECO:0000313" key="3">
    <source>
        <dbReference type="Proteomes" id="UP000280648"/>
    </source>
</evidence>